<dbReference type="EMBL" id="JBFOLJ010000004">
    <property type="protein sequence ID" value="KAL2543879.1"/>
    <property type="molecule type" value="Genomic_DNA"/>
</dbReference>
<accession>A0ABD1W2J6</accession>
<name>A0ABD1W2J6_9LAMI</name>
<proteinExistence type="predicted"/>
<evidence type="ECO:0000313" key="1">
    <source>
        <dbReference type="EMBL" id="KAL2543879.1"/>
    </source>
</evidence>
<comment type="caution">
    <text evidence="1">The sequence shown here is derived from an EMBL/GenBank/DDBJ whole genome shotgun (WGS) entry which is preliminary data.</text>
</comment>
<protein>
    <submittedName>
        <fullName evidence="1">Uncharacterized protein</fullName>
    </submittedName>
</protein>
<evidence type="ECO:0000313" key="2">
    <source>
        <dbReference type="Proteomes" id="UP001604277"/>
    </source>
</evidence>
<dbReference type="Proteomes" id="UP001604277">
    <property type="component" value="Unassembled WGS sequence"/>
</dbReference>
<reference evidence="2" key="1">
    <citation type="submission" date="2024-07" db="EMBL/GenBank/DDBJ databases">
        <title>Two chromosome-level genome assemblies of Korean endemic species Abeliophyllum distichum and Forsythia ovata (Oleaceae).</title>
        <authorList>
            <person name="Jang H."/>
        </authorList>
    </citation>
    <scope>NUCLEOTIDE SEQUENCE [LARGE SCALE GENOMIC DNA]</scope>
</reference>
<keyword evidence="2" id="KW-1185">Reference proteome</keyword>
<sequence length="144" mass="16297">MLGGFLTVFAVKWHSCLKETIVGDQLGSEMVETTEDIISEDDGLYFSLINLTLLKIDSTVQESLSSSSSYKEPRKVIISSKFSAESLSHFTTVQNIMLKIKNMKIRVPEKDNEKLENVNKVDAHSMNNRNTSSQTNFMTKLRLM</sequence>
<organism evidence="1 2">
    <name type="scientific">Forsythia ovata</name>
    <dbReference type="NCBI Taxonomy" id="205694"/>
    <lineage>
        <taxon>Eukaryota</taxon>
        <taxon>Viridiplantae</taxon>
        <taxon>Streptophyta</taxon>
        <taxon>Embryophyta</taxon>
        <taxon>Tracheophyta</taxon>
        <taxon>Spermatophyta</taxon>
        <taxon>Magnoliopsida</taxon>
        <taxon>eudicotyledons</taxon>
        <taxon>Gunneridae</taxon>
        <taxon>Pentapetalae</taxon>
        <taxon>asterids</taxon>
        <taxon>lamiids</taxon>
        <taxon>Lamiales</taxon>
        <taxon>Oleaceae</taxon>
        <taxon>Forsythieae</taxon>
        <taxon>Forsythia</taxon>
    </lineage>
</organism>
<gene>
    <name evidence="1" type="ORF">Fot_13112</name>
</gene>
<dbReference type="AlphaFoldDB" id="A0ABD1W2J6"/>